<evidence type="ECO:0000256" key="2">
    <source>
        <dbReference type="ARBA" id="ARBA00007663"/>
    </source>
</evidence>
<name>A0ABX6YF78_9MICO</name>
<accession>A0ABX6YF78</accession>
<keyword evidence="5" id="KW-0808">Transferase</keyword>
<evidence type="ECO:0000259" key="12">
    <source>
        <dbReference type="PROSITE" id="PS51163"/>
    </source>
</evidence>
<evidence type="ECO:0000256" key="11">
    <source>
        <dbReference type="ARBA" id="ARBA00048366"/>
    </source>
</evidence>
<evidence type="ECO:0000256" key="4">
    <source>
        <dbReference type="ARBA" id="ARBA00022490"/>
    </source>
</evidence>
<comment type="catalytic activity">
    <reaction evidence="11">
        <text>L-threonine + hydrogencarbonate + ATP = L-threonylcarbamoyladenylate + diphosphate + H2O</text>
        <dbReference type="Rhea" id="RHEA:36407"/>
        <dbReference type="ChEBI" id="CHEBI:15377"/>
        <dbReference type="ChEBI" id="CHEBI:17544"/>
        <dbReference type="ChEBI" id="CHEBI:30616"/>
        <dbReference type="ChEBI" id="CHEBI:33019"/>
        <dbReference type="ChEBI" id="CHEBI:57926"/>
        <dbReference type="ChEBI" id="CHEBI:73682"/>
        <dbReference type="EC" id="2.7.7.87"/>
    </reaction>
</comment>
<keyword evidence="9" id="KW-0067">ATP-binding</keyword>
<dbReference type="EC" id="2.7.7.87" evidence="3"/>
<dbReference type="EMBL" id="CP061169">
    <property type="protein sequence ID" value="QPZ37240.1"/>
    <property type="molecule type" value="Genomic_DNA"/>
</dbReference>
<protein>
    <recommendedName>
        <fullName evidence="10">L-threonylcarbamoyladenylate synthase</fullName>
        <ecNumber evidence="3">2.7.7.87</ecNumber>
    </recommendedName>
    <alternativeName>
        <fullName evidence="10">L-threonylcarbamoyladenylate synthase</fullName>
    </alternativeName>
</protein>
<gene>
    <name evidence="13" type="ORF">HCR76_10260</name>
</gene>
<feature type="domain" description="YrdC-like" evidence="12">
    <location>
        <begin position="14"/>
        <end position="203"/>
    </location>
</feature>
<evidence type="ECO:0000256" key="10">
    <source>
        <dbReference type="ARBA" id="ARBA00029774"/>
    </source>
</evidence>
<reference evidence="13 14" key="1">
    <citation type="submission" date="2020-12" db="EMBL/GenBank/DDBJ databases">
        <title>Microbacterium sp. HY060.</title>
        <authorList>
            <person name="Zhou J."/>
        </authorList>
    </citation>
    <scope>NUCLEOTIDE SEQUENCE [LARGE SCALE GENOMIC DNA]</scope>
    <source>
        <strain evidence="13 14">HY60</strain>
    </source>
</reference>
<sequence>MSNVYDCSVDSELLTGMRLARTTLGRGELVVLPTDTVYGIAADAFNPAAVQRLLDAKGRTRQQPPPVLVSGTDTLTALASVVPELVTRLVEEFWPGGLTVILPAQQSLVWDLGETDGTVALRMPDNEITLELLRESGPLAVSSANKTGLAPAESAAAAHEMLGDSVGIYLDAGNGKSVPSTIVDATALTVDDGQATILREGVISLEQLREVLGDRLAND</sequence>
<evidence type="ECO:0000256" key="6">
    <source>
        <dbReference type="ARBA" id="ARBA00022694"/>
    </source>
</evidence>
<proteinExistence type="inferred from homology"/>
<dbReference type="InterPro" id="IPR050156">
    <property type="entry name" value="TC-AMP_synthase_SUA5"/>
</dbReference>
<dbReference type="InterPro" id="IPR017945">
    <property type="entry name" value="DHBP_synth_RibB-like_a/b_dom"/>
</dbReference>
<dbReference type="Pfam" id="PF01300">
    <property type="entry name" value="Sua5_yciO_yrdC"/>
    <property type="match status" value="1"/>
</dbReference>
<comment type="subcellular location">
    <subcellularLocation>
        <location evidence="1">Cytoplasm</location>
    </subcellularLocation>
</comment>
<evidence type="ECO:0000256" key="5">
    <source>
        <dbReference type="ARBA" id="ARBA00022679"/>
    </source>
</evidence>
<organism evidence="13 14">
    <name type="scientific">Paramicrobacterium chengjingii</name>
    <dbReference type="NCBI Taxonomy" id="2769067"/>
    <lineage>
        <taxon>Bacteria</taxon>
        <taxon>Bacillati</taxon>
        <taxon>Actinomycetota</taxon>
        <taxon>Actinomycetes</taxon>
        <taxon>Micrococcales</taxon>
        <taxon>Microbacteriaceae</taxon>
        <taxon>Paramicrobacterium</taxon>
    </lineage>
</organism>
<dbReference type="InterPro" id="IPR006070">
    <property type="entry name" value="Sua5-like_dom"/>
</dbReference>
<evidence type="ECO:0000256" key="3">
    <source>
        <dbReference type="ARBA" id="ARBA00012584"/>
    </source>
</evidence>
<dbReference type="NCBIfam" id="TIGR00057">
    <property type="entry name" value="L-threonylcarbamoyladenylate synthase"/>
    <property type="match status" value="1"/>
</dbReference>
<dbReference type="Gene3D" id="3.90.870.10">
    <property type="entry name" value="DHBP synthase"/>
    <property type="match status" value="1"/>
</dbReference>
<keyword evidence="7" id="KW-0548">Nucleotidyltransferase</keyword>
<evidence type="ECO:0000313" key="14">
    <source>
        <dbReference type="Proteomes" id="UP000662814"/>
    </source>
</evidence>
<evidence type="ECO:0000256" key="8">
    <source>
        <dbReference type="ARBA" id="ARBA00022741"/>
    </source>
</evidence>
<dbReference type="Proteomes" id="UP000662814">
    <property type="component" value="Chromosome"/>
</dbReference>
<keyword evidence="6" id="KW-0819">tRNA processing</keyword>
<comment type="similarity">
    <text evidence="2">Belongs to the SUA5 family.</text>
</comment>
<keyword evidence="8" id="KW-0547">Nucleotide-binding</keyword>
<dbReference type="PANTHER" id="PTHR17490">
    <property type="entry name" value="SUA5"/>
    <property type="match status" value="1"/>
</dbReference>
<dbReference type="RefSeq" id="WP_166992494.1">
    <property type="nucleotide sequence ID" value="NZ_CP061169.1"/>
</dbReference>
<dbReference type="PROSITE" id="PS51163">
    <property type="entry name" value="YRDC"/>
    <property type="match status" value="1"/>
</dbReference>
<evidence type="ECO:0000256" key="7">
    <source>
        <dbReference type="ARBA" id="ARBA00022695"/>
    </source>
</evidence>
<evidence type="ECO:0000256" key="9">
    <source>
        <dbReference type="ARBA" id="ARBA00022840"/>
    </source>
</evidence>
<evidence type="ECO:0000313" key="13">
    <source>
        <dbReference type="EMBL" id="QPZ37240.1"/>
    </source>
</evidence>
<keyword evidence="4" id="KW-0963">Cytoplasm</keyword>
<evidence type="ECO:0000256" key="1">
    <source>
        <dbReference type="ARBA" id="ARBA00004496"/>
    </source>
</evidence>
<dbReference type="SUPFAM" id="SSF55821">
    <property type="entry name" value="YrdC/RibB"/>
    <property type="match status" value="1"/>
</dbReference>
<keyword evidence="14" id="KW-1185">Reference proteome</keyword>
<dbReference type="PANTHER" id="PTHR17490:SF16">
    <property type="entry name" value="THREONYLCARBAMOYL-AMP SYNTHASE"/>
    <property type="match status" value="1"/>
</dbReference>